<feature type="transmembrane region" description="Helical" evidence="2">
    <location>
        <begin position="155"/>
        <end position="172"/>
    </location>
</feature>
<dbReference type="PANTHER" id="PTHR41771:SF1">
    <property type="entry name" value="MEMBRANE PROTEIN"/>
    <property type="match status" value="1"/>
</dbReference>
<keyword evidence="2" id="KW-0812">Transmembrane</keyword>
<evidence type="ECO:0000256" key="1">
    <source>
        <dbReference type="SAM" id="MobiDB-lite"/>
    </source>
</evidence>
<dbReference type="EMBL" id="JBHUEA010000028">
    <property type="protein sequence ID" value="MFD1722795.1"/>
    <property type="molecule type" value="Genomic_DNA"/>
</dbReference>
<feature type="transmembrane region" description="Helical" evidence="2">
    <location>
        <begin position="204"/>
        <end position="221"/>
    </location>
</feature>
<reference evidence="4" key="1">
    <citation type="journal article" date="2019" name="Int. J. Syst. Evol. Microbiol.">
        <title>The Global Catalogue of Microorganisms (GCM) 10K type strain sequencing project: providing services to taxonomists for standard genome sequencing and annotation.</title>
        <authorList>
            <consortium name="The Broad Institute Genomics Platform"/>
            <consortium name="The Broad Institute Genome Sequencing Center for Infectious Disease"/>
            <person name="Wu L."/>
            <person name="Ma J."/>
        </authorList>
    </citation>
    <scope>NUCLEOTIDE SEQUENCE [LARGE SCALE GENOMIC DNA]</scope>
    <source>
        <strain evidence="4">CGMCC 1.12471</strain>
    </source>
</reference>
<sequence>MGHGHQHGEAPDLRLRRWSRTAVVVVVVLAGLAALLGMAQTWPDASRVDRLQGRFPYAAPGVTIVHARLLDVRTACSGSEAPGTTACGDSRARILDGRSRGRTVPLALTPDVVATHLRAGDRILVLDTAAAAQPGLSAGSPGSAFSFYRADRGSNLIWLAVLFALAVVLVAWRRGLMALLGLGFAGVVVVGFLIPALLSGRPAVPATLSASVLILIVLLYATHGISMRTSVALVGALIGLAMSVGFAWFGVIGSRLAGVGDDAAGLLTFNVRWIDVQQLVVASVVLAGLGTLNDVTVTQASALWEPRAAAPATRTWRLFLGAMRIGRDHVASTVYTLVFAYLGTAVVLLVAVQLSAGTPGDLLTSEDVALEIVRTLVGGLALVLAMPVTTAIGALVVAGAQRLDEPAAAPSRPRDARRAPGPQYRRSSPVPAHLPSAGDELRRFPTDPWGAD</sequence>
<feature type="transmembrane region" description="Helical" evidence="2">
    <location>
        <begin position="333"/>
        <end position="356"/>
    </location>
</feature>
<keyword evidence="2" id="KW-1133">Transmembrane helix</keyword>
<feature type="transmembrane region" description="Helical" evidence="2">
    <location>
        <begin position="179"/>
        <end position="198"/>
    </location>
</feature>
<dbReference type="InterPro" id="IPR012507">
    <property type="entry name" value="YibE_F"/>
</dbReference>
<keyword evidence="2" id="KW-0472">Membrane</keyword>
<keyword evidence="4" id="KW-1185">Reference proteome</keyword>
<dbReference type="Proteomes" id="UP001597347">
    <property type="component" value="Unassembled WGS sequence"/>
</dbReference>
<organism evidence="3 4">
    <name type="scientific">Amnibacterium endophyticum</name>
    <dbReference type="NCBI Taxonomy" id="2109337"/>
    <lineage>
        <taxon>Bacteria</taxon>
        <taxon>Bacillati</taxon>
        <taxon>Actinomycetota</taxon>
        <taxon>Actinomycetes</taxon>
        <taxon>Micrococcales</taxon>
        <taxon>Microbacteriaceae</taxon>
        <taxon>Amnibacterium</taxon>
    </lineage>
</organism>
<dbReference type="RefSeq" id="WP_377936213.1">
    <property type="nucleotide sequence ID" value="NZ_JBHUEA010000028.1"/>
</dbReference>
<accession>A0ABW4LHM8</accession>
<evidence type="ECO:0000256" key="2">
    <source>
        <dbReference type="SAM" id="Phobius"/>
    </source>
</evidence>
<name>A0ABW4LHM8_9MICO</name>
<protein>
    <submittedName>
        <fullName evidence="3">YibE/F family protein</fullName>
    </submittedName>
</protein>
<gene>
    <name evidence="3" type="ORF">ACFSBI_14660</name>
</gene>
<feature type="transmembrane region" description="Helical" evidence="2">
    <location>
        <begin position="276"/>
        <end position="297"/>
    </location>
</feature>
<proteinExistence type="predicted"/>
<comment type="caution">
    <text evidence="3">The sequence shown here is derived from an EMBL/GenBank/DDBJ whole genome shotgun (WGS) entry which is preliminary data.</text>
</comment>
<feature type="transmembrane region" description="Helical" evidence="2">
    <location>
        <begin position="376"/>
        <end position="398"/>
    </location>
</feature>
<dbReference type="PANTHER" id="PTHR41771">
    <property type="entry name" value="MEMBRANE PROTEIN-RELATED"/>
    <property type="match status" value="1"/>
</dbReference>
<feature type="region of interest" description="Disordered" evidence="1">
    <location>
        <begin position="406"/>
        <end position="452"/>
    </location>
</feature>
<evidence type="ECO:0000313" key="3">
    <source>
        <dbReference type="EMBL" id="MFD1722795.1"/>
    </source>
</evidence>
<feature type="transmembrane region" description="Helical" evidence="2">
    <location>
        <begin position="233"/>
        <end position="256"/>
    </location>
</feature>
<feature type="transmembrane region" description="Helical" evidence="2">
    <location>
        <begin position="21"/>
        <end position="42"/>
    </location>
</feature>
<dbReference type="Pfam" id="PF07907">
    <property type="entry name" value="YibE_F"/>
    <property type="match status" value="1"/>
</dbReference>
<evidence type="ECO:0000313" key="4">
    <source>
        <dbReference type="Proteomes" id="UP001597347"/>
    </source>
</evidence>